<gene>
    <name evidence="2" type="ORF">Bca52824_067294</name>
</gene>
<name>A0A8X7QSZ7_BRACI</name>
<proteinExistence type="predicted"/>
<feature type="region of interest" description="Disordered" evidence="1">
    <location>
        <begin position="52"/>
        <end position="130"/>
    </location>
</feature>
<dbReference type="EMBL" id="JAAMPC010000013">
    <property type="protein sequence ID" value="KAG2272739.1"/>
    <property type="molecule type" value="Genomic_DNA"/>
</dbReference>
<dbReference type="AlphaFoldDB" id="A0A8X7QSZ7"/>
<evidence type="ECO:0000313" key="2">
    <source>
        <dbReference type="EMBL" id="KAG2272739.1"/>
    </source>
</evidence>
<feature type="compositionally biased region" description="Polar residues" evidence="1">
    <location>
        <begin position="76"/>
        <end position="86"/>
    </location>
</feature>
<protein>
    <submittedName>
        <fullName evidence="2">Uncharacterized protein</fullName>
    </submittedName>
</protein>
<accession>A0A8X7QSZ7</accession>
<dbReference type="Proteomes" id="UP000886595">
    <property type="component" value="Unassembled WGS sequence"/>
</dbReference>
<sequence length="130" mass="14550">MITGGQPHEKLDVVCYNRQEVIKLKVRFTTIYLHLLVRPLELVEVLPPRRPIIEDYTDPNPESVSTEDVVHNNNNEDVSTETCSDVDQQKGKNQEEAISGQDNGIKQKDEEKNIVSGEEDDAKHGAGVGL</sequence>
<evidence type="ECO:0000313" key="3">
    <source>
        <dbReference type="Proteomes" id="UP000886595"/>
    </source>
</evidence>
<comment type="caution">
    <text evidence="2">The sequence shown here is derived from an EMBL/GenBank/DDBJ whole genome shotgun (WGS) entry which is preliminary data.</text>
</comment>
<dbReference type="OrthoDB" id="10508217at2759"/>
<organism evidence="2 3">
    <name type="scientific">Brassica carinata</name>
    <name type="common">Ethiopian mustard</name>
    <name type="synonym">Abyssinian cabbage</name>
    <dbReference type="NCBI Taxonomy" id="52824"/>
    <lineage>
        <taxon>Eukaryota</taxon>
        <taxon>Viridiplantae</taxon>
        <taxon>Streptophyta</taxon>
        <taxon>Embryophyta</taxon>
        <taxon>Tracheophyta</taxon>
        <taxon>Spermatophyta</taxon>
        <taxon>Magnoliopsida</taxon>
        <taxon>eudicotyledons</taxon>
        <taxon>Gunneridae</taxon>
        <taxon>Pentapetalae</taxon>
        <taxon>rosids</taxon>
        <taxon>malvids</taxon>
        <taxon>Brassicales</taxon>
        <taxon>Brassicaceae</taxon>
        <taxon>Brassiceae</taxon>
        <taxon>Brassica</taxon>
    </lineage>
</organism>
<evidence type="ECO:0000256" key="1">
    <source>
        <dbReference type="SAM" id="MobiDB-lite"/>
    </source>
</evidence>
<keyword evidence="3" id="KW-1185">Reference proteome</keyword>
<reference evidence="2 3" key="1">
    <citation type="submission" date="2020-02" db="EMBL/GenBank/DDBJ databases">
        <authorList>
            <person name="Ma Q."/>
            <person name="Huang Y."/>
            <person name="Song X."/>
            <person name="Pei D."/>
        </authorList>
    </citation>
    <scope>NUCLEOTIDE SEQUENCE [LARGE SCALE GENOMIC DNA]</scope>
    <source>
        <strain evidence="2">Sxm20200214</strain>
        <tissue evidence="2">Leaf</tissue>
    </source>
</reference>